<dbReference type="Gene3D" id="3.40.50.850">
    <property type="entry name" value="Isochorismatase-like"/>
    <property type="match status" value="1"/>
</dbReference>
<dbReference type="InterPro" id="IPR050993">
    <property type="entry name" value="Isochorismatase_domain"/>
</dbReference>
<protein>
    <submittedName>
        <fullName evidence="3">Isochorismatase</fullName>
    </submittedName>
</protein>
<accession>A0A7D5BKF7</accession>
<organism evidence="3">
    <name type="scientific">Oidium heveae</name>
    <name type="common">Hevea powdery mildew</name>
    <dbReference type="NCBI Taxonomy" id="299130"/>
    <lineage>
        <taxon>Eukaryota</taxon>
        <taxon>Fungi</taxon>
        <taxon>Dikarya</taxon>
        <taxon>Ascomycota</taxon>
        <taxon>Pezizomycotina</taxon>
        <taxon>Leotiomycetes</taxon>
        <taxon>Erysiphales</taxon>
        <taxon>Erysiphaceae</taxon>
        <taxon>Oidium</taxon>
    </lineage>
</organism>
<gene>
    <name evidence="3" type="primary">Isc1</name>
</gene>
<evidence type="ECO:0000313" key="3">
    <source>
        <dbReference type="EMBL" id="QKX08450.1"/>
    </source>
</evidence>
<dbReference type="SUPFAM" id="SSF52499">
    <property type="entry name" value="Isochorismatase-like hydrolases"/>
    <property type="match status" value="1"/>
</dbReference>
<dbReference type="SMR" id="A0A7D5BKF7"/>
<dbReference type="Pfam" id="PF00857">
    <property type="entry name" value="Isochorismatase"/>
    <property type="match status" value="1"/>
</dbReference>
<reference evidence="3" key="1">
    <citation type="submission" date="2019-10" db="EMBL/GenBank/DDBJ databases">
        <authorList>
            <person name="Dou S."/>
        </authorList>
    </citation>
    <scope>NUCLEOTIDE SEQUENCE</scope>
</reference>
<evidence type="ECO:0000259" key="2">
    <source>
        <dbReference type="Pfam" id="PF00857"/>
    </source>
</evidence>
<dbReference type="InterPro" id="IPR000868">
    <property type="entry name" value="Isochorismatase-like_dom"/>
</dbReference>
<sequence>MTEPSPRRLHNPALFVCDIQENFRTVIWEFDSVISTTKKMLQAASILSIPVYASTQNRNRLGDTCSELCLENAIEYTDKMAFSMWTPAITQHFRKETPAEIAIVGIESHICITQTTLDLLANGHKVYIIADGVSSRNREEIPVALKRLQQEGAVITTSESFLFECMGDAGIPEFRNMAKLIKESEDDSKRAVKSLLGKL</sequence>
<evidence type="ECO:0000256" key="1">
    <source>
        <dbReference type="ARBA" id="ARBA00006336"/>
    </source>
</evidence>
<proteinExistence type="inferred from homology"/>
<name>A0A7D5BKF7_OIDHE</name>
<dbReference type="AlphaFoldDB" id="A0A7D5BKF7"/>
<comment type="similarity">
    <text evidence="1">Belongs to the isochorismatase family.</text>
</comment>
<dbReference type="EMBL" id="MN563786">
    <property type="protein sequence ID" value="QKX08450.1"/>
    <property type="molecule type" value="Genomic_DNA"/>
</dbReference>
<dbReference type="PANTHER" id="PTHR14119:SF3">
    <property type="entry name" value="ISOCHORISMATASE DOMAIN-CONTAINING PROTEIN 2"/>
    <property type="match status" value="1"/>
</dbReference>
<feature type="domain" description="Isochorismatase-like" evidence="2">
    <location>
        <begin position="13"/>
        <end position="159"/>
    </location>
</feature>
<dbReference type="PANTHER" id="PTHR14119">
    <property type="entry name" value="HYDROLASE"/>
    <property type="match status" value="1"/>
</dbReference>
<dbReference type="InterPro" id="IPR036380">
    <property type="entry name" value="Isochorismatase-like_sf"/>
</dbReference>